<dbReference type="Proteomes" id="UP000289411">
    <property type="component" value="Unassembled WGS sequence"/>
</dbReference>
<evidence type="ECO:0000313" key="2">
    <source>
        <dbReference type="Proteomes" id="UP000289411"/>
    </source>
</evidence>
<sequence length="74" mass="8224">MFRCEEVVVHHVRATRRGGVVHEIMDGHRPAVWLSDPYSAQQGHAARQQTCLGHLARDIDHAAIISGSLAMTRL</sequence>
<reference evidence="1 2" key="1">
    <citation type="submission" date="2018-09" db="EMBL/GenBank/DDBJ databases">
        <authorList>
            <person name="Grouzdev D.S."/>
            <person name="Krutkina M.S."/>
        </authorList>
    </citation>
    <scope>NUCLEOTIDE SEQUENCE [LARGE SCALE GENOMIC DNA]</scope>
    <source>
        <strain evidence="1 2">RmlP001</strain>
    </source>
</reference>
<organism evidence="1 2">
    <name type="scientific">Lichenibacterium ramalinae</name>
    <dbReference type="NCBI Taxonomy" id="2316527"/>
    <lineage>
        <taxon>Bacteria</taxon>
        <taxon>Pseudomonadati</taxon>
        <taxon>Pseudomonadota</taxon>
        <taxon>Alphaproteobacteria</taxon>
        <taxon>Hyphomicrobiales</taxon>
        <taxon>Lichenihabitantaceae</taxon>
        <taxon>Lichenibacterium</taxon>
    </lineage>
</organism>
<keyword evidence="2" id="KW-1185">Reference proteome</keyword>
<protein>
    <recommendedName>
        <fullName evidence="3">Transposase</fullName>
    </recommendedName>
</protein>
<dbReference type="EMBL" id="QYBC01000020">
    <property type="protein sequence ID" value="RYB02467.1"/>
    <property type="molecule type" value="Genomic_DNA"/>
</dbReference>
<evidence type="ECO:0008006" key="3">
    <source>
        <dbReference type="Google" id="ProtNLM"/>
    </source>
</evidence>
<accession>A0A4Q2R8S2</accession>
<gene>
    <name evidence="1" type="ORF">D3272_21335</name>
</gene>
<dbReference type="OrthoDB" id="8456695at2"/>
<evidence type="ECO:0000313" key="1">
    <source>
        <dbReference type="EMBL" id="RYB02467.1"/>
    </source>
</evidence>
<proteinExistence type="predicted"/>
<name>A0A4Q2R8S2_9HYPH</name>
<comment type="caution">
    <text evidence="1">The sequence shown here is derived from an EMBL/GenBank/DDBJ whole genome shotgun (WGS) entry which is preliminary data.</text>
</comment>
<dbReference type="AlphaFoldDB" id="A0A4Q2R8S2"/>
<reference evidence="1 2" key="2">
    <citation type="submission" date="2019-02" db="EMBL/GenBank/DDBJ databases">
        <title>'Lichenibacterium ramalinii' gen. nov. sp. nov., 'Lichenibacterium minor' gen. nov. sp. nov.</title>
        <authorList>
            <person name="Pankratov T."/>
        </authorList>
    </citation>
    <scope>NUCLEOTIDE SEQUENCE [LARGE SCALE GENOMIC DNA]</scope>
    <source>
        <strain evidence="1 2">RmlP001</strain>
    </source>
</reference>